<keyword evidence="4" id="KW-0560">Oxidoreductase</keyword>
<proteinExistence type="predicted"/>
<name>A0A6J4TRY1_9SPHN</name>
<dbReference type="InterPro" id="IPR036249">
    <property type="entry name" value="Thioredoxin-like_sf"/>
</dbReference>
<protein>
    <submittedName>
        <fullName evidence="4">Cytochrome c-type biogenesis protein DsbD, protein-disulfide reductase</fullName>
        <ecNumber evidence="4">1.8.1.8</ecNumber>
    </submittedName>
</protein>
<dbReference type="SUPFAM" id="SSF52833">
    <property type="entry name" value="Thioredoxin-like"/>
    <property type="match status" value="1"/>
</dbReference>
<keyword evidence="1" id="KW-0812">Transmembrane</keyword>
<gene>
    <name evidence="4" type="ORF">AVDCRST_MAG31-2243</name>
</gene>
<accession>A0A6J4TRY1</accession>
<organism evidence="4">
    <name type="scientific">uncultured Sphingomonas sp</name>
    <dbReference type="NCBI Taxonomy" id="158754"/>
    <lineage>
        <taxon>Bacteria</taxon>
        <taxon>Pseudomonadati</taxon>
        <taxon>Pseudomonadota</taxon>
        <taxon>Alphaproteobacteria</taxon>
        <taxon>Sphingomonadales</taxon>
        <taxon>Sphingomonadaceae</taxon>
        <taxon>Sphingomonas</taxon>
        <taxon>environmental samples</taxon>
    </lineage>
</organism>
<evidence type="ECO:0000256" key="2">
    <source>
        <dbReference type="SAM" id="SignalP"/>
    </source>
</evidence>
<dbReference type="PANTHER" id="PTHR32234:SF3">
    <property type="entry name" value="SUPPRESSION OF COPPER SENSITIVITY PROTEIN"/>
    <property type="match status" value="1"/>
</dbReference>
<keyword evidence="1" id="KW-1133">Transmembrane helix</keyword>
<dbReference type="EC" id="1.8.1.8" evidence="4"/>
<feature type="signal peptide" evidence="2">
    <location>
        <begin position="1"/>
        <end position="19"/>
    </location>
</feature>
<dbReference type="AlphaFoldDB" id="A0A6J4TRY1"/>
<sequence>MLRLLIFLLALLAAHPAAAQLRAPGPPNITPQLVVDGPIQPGSEVDLAILMTTKPGWHGYWLNPGDAGQPMRIEWRLPPGAAIGPLRYPVPERLTIAGLMNYVYNGPYAILTRLKVPVDARGILPVRASAQWLACTDQICVPEQGELTLDVPVGGGADESARFDGWRQKLPRPLGSPSRFQVEGDQLRLAIPLPRSVPLGEPYLFPTTEGAIDHAAPQRFSRSGDTLVAELKLLGTKPQAFAGVLAMGDGRGLELRAEPGPVPSGGTSIGTGEGRAVLLAVLGALAGGLLLNFMPCVFPILALKALALARAGGEERTARRDALAYTAGAVAGTGVLGLALLAVRAGGSAAGWAFQLQDPRTVLLLTLLATAITLNLLGLFKLPVIGGEASPRSGFATGALAAFVATPCAGPFMGAALGAALLLPAAGAILVFAALGLGLALPFLALAFVPALRRRLPRPGPWMARLQQVLAIPMALTVAACLWLLWRRGGEPALLMALVAVTLLALLLIGYGRLQQRGPALGAAALLGSLAIGGTAAAALPASTAATRPLTGAEPWSERRVAAALASGRPAFVYFTADWCLTCKVNEAGAIDRDSVRDAFRKADVEVLAGDWTDGDPAITRFLESRGRAGVPLYLWYRPGSAEPEELPQVLTTGMLVARASRSSTPANAGAQPSRFSAR</sequence>
<feature type="transmembrane region" description="Helical" evidence="1">
    <location>
        <begin position="469"/>
        <end position="486"/>
    </location>
</feature>
<dbReference type="Pfam" id="PF11412">
    <property type="entry name" value="DsbD_N"/>
    <property type="match status" value="1"/>
</dbReference>
<keyword evidence="1" id="KW-0472">Membrane</keyword>
<feature type="domain" description="Thiol:disulfide interchange protein DsbD N-terminal" evidence="3">
    <location>
        <begin position="41"/>
        <end position="149"/>
    </location>
</feature>
<dbReference type="CDD" id="cd02953">
    <property type="entry name" value="DsbDgamma"/>
    <property type="match status" value="1"/>
</dbReference>
<dbReference type="GO" id="GO:0047134">
    <property type="term" value="F:protein-disulfide reductase [NAD(P)H] activity"/>
    <property type="evidence" value="ECO:0007669"/>
    <property type="project" value="UniProtKB-EC"/>
</dbReference>
<evidence type="ECO:0000256" key="1">
    <source>
        <dbReference type="SAM" id="Phobius"/>
    </source>
</evidence>
<dbReference type="RefSeq" id="WP_294170698.1">
    <property type="nucleotide sequence ID" value="NZ_CADCWA010000172.1"/>
</dbReference>
<feature type="transmembrane region" description="Helical" evidence="1">
    <location>
        <begin position="362"/>
        <end position="382"/>
    </location>
</feature>
<feature type="chain" id="PRO_5026905461" evidence="2">
    <location>
        <begin position="20"/>
        <end position="679"/>
    </location>
</feature>
<dbReference type="InterPro" id="IPR028250">
    <property type="entry name" value="DsbDN"/>
</dbReference>
<dbReference type="Pfam" id="PF13899">
    <property type="entry name" value="Thioredoxin_7"/>
    <property type="match status" value="1"/>
</dbReference>
<evidence type="ECO:0000313" key="4">
    <source>
        <dbReference type="EMBL" id="CAA9529486.1"/>
    </source>
</evidence>
<feature type="transmembrane region" description="Helical" evidence="1">
    <location>
        <begin position="277"/>
        <end position="301"/>
    </location>
</feature>
<dbReference type="InterPro" id="IPR035671">
    <property type="entry name" value="DsbD_gamma"/>
</dbReference>
<feature type="transmembrane region" description="Helical" evidence="1">
    <location>
        <begin position="429"/>
        <end position="449"/>
    </location>
</feature>
<reference evidence="4" key="1">
    <citation type="submission" date="2020-02" db="EMBL/GenBank/DDBJ databases">
        <authorList>
            <person name="Meier V. D."/>
        </authorList>
    </citation>
    <scope>NUCLEOTIDE SEQUENCE</scope>
    <source>
        <strain evidence="4">AVDCRST_MAG31</strain>
    </source>
</reference>
<feature type="transmembrane region" description="Helical" evidence="1">
    <location>
        <begin position="521"/>
        <end position="540"/>
    </location>
</feature>
<dbReference type="EMBL" id="CADCWA010000172">
    <property type="protein sequence ID" value="CAA9529486.1"/>
    <property type="molecule type" value="Genomic_DNA"/>
</dbReference>
<feature type="transmembrane region" description="Helical" evidence="1">
    <location>
        <begin position="322"/>
        <end position="342"/>
    </location>
</feature>
<keyword evidence="2" id="KW-0732">Signal</keyword>
<dbReference type="GO" id="GO:0045454">
    <property type="term" value="P:cell redox homeostasis"/>
    <property type="evidence" value="ECO:0007669"/>
    <property type="project" value="TreeGrafter"/>
</dbReference>
<feature type="transmembrane region" description="Helical" evidence="1">
    <location>
        <begin position="394"/>
        <end position="423"/>
    </location>
</feature>
<dbReference type="Gene3D" id="3.40.30.10">
    <property type="entry name" value="Glutaredoxin"/>
    <property type="match status" value="1"/>
</dbReference>
<evidence type="ECO:0000259" key="3">
    <source>
        <dbReference type="Pfam" id="PF11412"/>
    </source>
</evidence>
<feature type="transmembrane region" description="Helical" evidence="1">
    <location>
        <begin position="492"/>
        <end position="509"/>
    </location>
</feature>
<dbReference type="PANTHER" id="PTHR32234">
    <property type="entry name" value="THIOL:DISULFIDE INTERCHANGE PROTEIN DSBD"/>
    <property type="match status" value="1"/>
</dbReference>